<evidence type="ECO:0000256" key="1">
    <source>
        <dbReference type="SAM" id="MobiDB-lite"/>
    </source>
</evidence>
<dbReference type="InterPro" id="IPR015943">
    <property type="entry name" value="WD40/YVTN_repeat-like_dom_sf"/>
</dbReference>
<dbReference type="PANTHER" id="PTHR34512:SF30">
    <property type="entry name" value="OUTER MEMBRANE PROTEIN ASSEMBLY FACTOR BAMB"/>
    <property type="match status" value="1"/>
</dbReference>
<feature type="domain" description="Pyrrolo-quinoline quinone repeat" evidence="2">
    <location>
        <begin position="334"/>
        <end position="471"/>
    </location>
</feature>
<protein>
    <submittedName>
        <fullName evidence="3">PQQ-like beta-propeller repeat protein</fullName>
    </submittedName>
</protein>
<name>A0ABT2QHS5_9EURY</name>
<gene>
    <name evidence="3" type="ORF">OB955_17330</name>
</gene>
<comment type="caution">
    <text evidence="3">The sequence shown here is derived from an EMBL/GenBank/DDBJ whole genome shotgun (WGS) entry which is preliminary data.</text>
</comment>
<dbReference type="PROSITE" id="PS51257">
    <property type="entry name" value="PROKAR_LIPOPROTEIN"/>
    <property type="match status" value="1"/>
</dbReference>
<dbReference type="Proteomes" id="UP001320972">
    <property type="component" value="Unassembled WGS sequence"/>
</dbReference>
<dbReference type="RefSeq" id="WP_338008572.1">
    <property type="nucleotide sequence ID" value="NZ_JAOPKB010000012.1"/>
</dbReference>
<reference evidence="3 4" key="1">
    <citation type="submission" date="2022-09" db="EMBL/GenBank/DDBJ databases">
        <title>Enrichment on poylsaccharides allowed isolation of novel metabolic and taxonomic groups of Haloarchaea.</title>
        <authorList>
            <person name="Sorokin D.Y."/>
            <person name="Elcheninov A.G."/>
            <person name="Khizhniak T.V."/>
            <person name="Kolganova T.V."/>
            <person name="Kublanov I.V."/>
        </authorList>
    </citation>
    <scope>NUCLEOTIDE SEQUENCE [LARGE SCALE GENOMIC DNA]</scope>
    <source>
        <strain evidence="3 4">AArc-m2/3/4</strain>
    </source>
</reference>
<feature type="domain" description="Pyrrolo-quinoline quinone repeat" evidence="2">
    <location>
        <begin position="149"/>
        <end position="317"/>
    </location>
</feature>
<sequence length="504" mass="54297">MNSRFTRRQYVAAVTTATLASTGGCLDRLDAGLSGETEDRDPEGDTDEPGWTTYRGDAAKSGTRPARSGPGTSLSVAWELEVSDLLEELEGLEADEYALEKPLDDSDAFTRTRIGTSSVVLTGSVVVWTIGYSWVDTNTETETEKYQLRVIAADRETGTIEWSYELETPEESLMYDWFAPEVGERGVYVPHETDDGIELVVYDPDTGEVAEDVSLELPHEIGQPLVADGTVYVVENEADGATLHAFDAADSTSEWAVEHPTGGDVGRGIPDVTVRDGTVWSFDSGSTSESEPAFVARDAADGSVRFREPLELPEPTVTGIDAVHLSTPTVAGESGYAAGDIESYVLRDRAPLVSFDPTDGSERWQYEPPAVDFADRTVAAIYGLPIVVDGLVLATGLGDPDSADGTNEDRGDREYEYEDHYLFAIDEADGTVEWSMNIPSPVYAPIAAGDVVYLSFPNTVYAISTSGEHLDRLGKAGLRPGDYPPAIGGGRLFTATRDSIVAIE</sequence>
<proteinExistence type="predicted"/>
<evidence type="ECO:0000259" key="2">
    <source>
        <dbReference type="Pfam" id="PF13360"/>
    </source>
</evidence>
<dbReference type="SUPFAM" id="SSF50998">
    <property type="entry name" value="Quinoprotein alcohol dehydrogenase-like"/>
    <property type="match status" value="2"/>
</dbReference>
<evidence type="ECO:0000313" key="3">
    <source>
        <dbReference type="EMBL" id="MCU4974486.1"/>
    </source>
</evidence>
<feature type="region of interest" description="Disordered" evidence="1">
    <location>
        <begin position="30"/>
        <end position="72"/>
    </location>
</feature>
<organism evidence="3 4">
    <name type="scientific">Natronoglomus mannanivorans</name>
    <dbReference type="NCBI Taxonomy" id="2979990"/>
    <lineage>
        <taxon>Archaea</taxon>
        <taxon>Methanobacteriati</taxon>
        <taxon>Methanobacteriota</taxon>
        <taxon>Stenosarchaea group</taxon>
        <taxon>Halobacteria</taxon>
        <taxon>Halobacteriales</taxon>
        <taxon>Natrialbaceae</taxon>
        <taxon>Natronoglomus</taxon>
    </lineage>
</organism>
<feature type="compositionally biased region" description="Acidic residues" evidence="1">
    <location>
        <begin position="36"/>
        <end position="48"/>
    </location>
</feature>
<dbReference type="InterPro" id="IPR002372">
    <property type="entry name" value="PQQ_rpt_dom"/>
</dbReference>
<dbReference type="Pfam" id="PF13360">
    <property type="entry name" value="PQQ_2"/>
    <property type="match status" value="2"/>
</dbReference>
<dbReference type="InterPro" id="IPR011047">
    <property type="entry name" value="Quinoprotein_ADH-like_sf"/>
</dbReference>
<accession>A0ABT2QHS5</accession>
<dbReference type="EMBL" id="JAOPKB010000012">
    <property type="protein sequence ID" value="MCU4974486.1"/>
    <property type="molecule type" value="Genomic_DNA"/>
</dbReference>
<keyword evidence="4" id="KW-1185">Reference proteome</keyword>
<dbReference type="PANTHER" id="PTHR34512">
    <property type="entry name" value="CELL SURFACE PROTEIN"/>
    <property type="match status" value="1"/>
</dbReference>
<dbReference type="Gene3D" id="2.130.10.10">
    <property type="entry name" value="YVTN repeat-like/Quinoprotein amine dehydrogenase"/>
    <property type="match status" value="2"/>
</dbReference>
<evidence type="ECO:0000313" key="4">
    <source>
        <dbReference type="Proteomes" id="UP001320972"/>
    </source>
</evidence>